<accession>A0A556A5U5</accession>
<comment type="similarity">
    <text evidence="8">Belongs to the binding-protein-dependent transport system permease family. LivHM subfamily.</text>
</comment>
<keyword evidence="11" id="KW-1185">Reference proteome</keyword>
<feature type="transmembrane region" description="Helical" evidence="9">
    <location>
        <begin position="191"/>
        <end position="215"/>
    </location>
</feature>
<evidence type="ECO:0000313" key="10">
    <source>
        <dbReference type="EMBL" id="TSH88266.1"/>
    </source>
</evidence>
<feature type="transmembrane region" description="Helical" evidence="9">
    <location>
        <begin position="68"/>
        <end position="88"/>
    </location>
</feature>
<keyword evidence="6 9" id="KW-1133">Transmembrane helix</keyword>
<feature type="transmembrane region" description="Helical" evidence="9">
    <location>
        <begin position="42"/>
        <end position="62"/>
    </location>
</feature>
<dbReference type="GO" id="GO:0006865">
    <property type="term" value="P:amino acid transport"/>
    <property type="evidence" value="ECO:0007669"/>
    <property type="project" value="UniProtKB-KW"/>
</dbReference>
<keyword evidence="2" id="KW-0813">Transport</keyword>
<reference evidence="10 11" key="1">
    <citation type="submission" date="2019-07" db="EMBL/GenBank/DDBJ databases">
        <title>Qingshengfaniella alkalisoli gen. nov., sp. nov., isolated from saline soil.</title>
        <authorList>
            <person name="Xu L."/>
            <person name="Huang X.-X."/>
            <person name="Sun J.-Q."/>
        </authorList>
    </citation>
    <scope>NUCLEOTIDE SEQUENCE [LARGE SCALE GENOMIC DNA]</scope>
    <source>
        <strain evidence="10 11">DSM 27279</strain>
    </source>
</reference>
<dbReference type="PANTHER" id="PTHR11795:SF442">
    <property type="entry name" value="ABC TRANSPORTER ATP-BINDING PROTEIN"/>
    <property type="match status" value="1"/>
</dbReference>
<evidence type="ECO:0000256" key="9">
    <source>
        <dbReference type="SAM" id="Phobius"/>
    </source>
</evidence>
<dbReference type="GO" id="GO:0005886">
    <property type="term" value="C:plasma membrane"/>
    <property type="evidence" value="ECO:0007669"/>
    <property type="project" value="UniProtKB-SubCell"/>
</dbReference>
<dbReference type="AlphaFoldDB" id="A0A556A5U5"/>
<evidence type="ECO:0000256" key="4">
    <source>
        <dbReference type="ARBA" id="ARBA00022692"/>
    </source>
</evidence>
<dbReference type="GO" id="GO:0022857">
    <property type="term" value="F:transmembrane transporter activity"/>
    <property type="evidence" value="ECO:0007669"/>
    <property type="project" value="InterPro"/>
</dbReference>
<comment type="subcellular location">
    <subcellularLocation>
        <location evidence="1">Cell membrane</location>
        <topology evidence="1">Multi-pass membrane protein</topology>
    </subcellularLocation>
</comment>
<evidence type="ECO:0000256" key="7">
    <source>
        <dbReference type="ARBA" id="ARBA00023136"/>
    </source>
</evidence>
<feature type="transmembrane region" description="Helical" evidence="9">
    <location>
        <begin position="261"/>
        <end position="283"/>
    </location>
</feature>
<dbReference type="Pfam" id="PF02653">
    <property type="entry name" value="BPD_transp_2"/>
    <property type="match status" value="1"/>
</dbReference>
<feature type="transmembrane region" description="Helical" evidence="9">
    <location>
        <begin position="95"/>
        <end position="113"/>
    </location>
</feature>
<keyword evidence="7 9" id="KW-0472">Membrane</keyword>
<keyword evidence="3" id="KW-1003">Cell membrane</keyword>
<evidence type="ECO:0000256" key="6">
    <source>
        <dbReference type="ARBA" id="ARBA00022989"/>
    </source>
</evidence>
<sequence>MSYYLIQTLNALSFSVLLLLTGLGLSLVLSLMSFVNLAHGSFFLLGGYIAITWLAGGAPWWLALPAAFVLTGAVGLILDRLVFARFYARAHLMQVLLTYGISVVFADLMRWGFGAETLSPALPEFLRGVVFVAGLPFPLYRLVIIACGLALAAVLWWSLDRTLWGAALRACVADRGIVETLGIDTRRMLTVGMALAAALGGLGGALGAGMLSAYPGLDEEVLLLALLVVVIGGLGNFRGVVAGALLLGFVSTFARVWLPELSNLLTLAVMAGLLIARPTGLLASRERTV</sequence>
<dbReference type="Proteomes" id="UP000318405">
    <property type="component" value="Unassembled WGS sequence"/>
</dbReference>
<dbReference type="InterPro" id="IPR001851">
    <property type="entry name" value="ABC_transp_permease"/>
</dbReference>
<proteinExistence type="inferred from homology"/>
<feature type="transmembrane region" description="Helical" evidence="9">
    <location>
        <begin position="221"/>
        <end position="249"/>
    </location>
</feature>
<gene>
    <name evidence="10" type="ORF">FOZ76_27150</name>
</gene>
<evidence type="ECO:0000256" key="1">
    <source>
        <dbReference type="ARBA" id="ARBA00004651"/>
    </source>
</evidence>
<keyword evidence="4 9" id="KW-0812">Transmembrane</keyword>
<feature type="transmembrane region" description="Helical" evidence="9">
    <location>
        <begin position="139"/>
        <end position="159"/>
    </location>
</feature>
<evidence type="ECO:0000256" key="2">
    <source>
        <dbReference type="ARBA" id="ARBA00022448"/>
    </source>
</evidence>
<name>A0A556A5U5_9BURK</name>
<dbReference type="OrthoDB" id="9807115at2"/>
<dbReference type="CDD" id="cd06582">
    <property type="entry name" value="TM_PBP1_LivH_like"/>
    <property type="match status" value="1"/>
</dbReference>
<feature type="transmembrane region" description="Helical" evidence="9">
    <location>
        <begin position="12"/>
        <end position="35"/>
    </location>
</feature>
<dbReference type="RefSeq" id="WP_143951433.1">
    <property type="nucleotide sequence ID" value="NZ_BAABMB010000001.1"/>
</dbReference>
<evidence type="ECO:0000256" key="3">
    <source>
        <dbReference type="ARBA" id="ARBA00022475"/>
    </source>
</evidence>
<evidence type="ECO:0000256" key="5">
    <source>
        <dbReference type="ARBA" id="ARBA00022970"/>
    </source>
</evidence>
<evidence type="ECO:0000256" key="8">
    <source>
        <dbReference type="ARBA" id="ARBA00037998"/>
    </source>
</evidence>
<comment type="caution">
    <text evidence="10">The sequence shown here is derived from an EMBL/GenBank/DDBJ whole genome shotgun (WGS) entry which is preliminary data.</text>
</comment>
<keyword evidence="5" id="KW-0029">Amino-acid transport</keyword>
<protein>
    <submittedName>
        <fullName evidence="10">Branched-chain amino acid ABC transporter permease</fullName>
    </submittedName>
</protein>
<organism evidence="10 11">
    <name type="scientific">Verticiella sediminum</name>
    <dbReference type="NCBI Taxonomy" id="1247510"/>
    <lineage>
        <taxon>Bacteria</taxon>
        <taxon>Pseudomonadati</taxon>
        <taxon>Pseudomonadota</taxon>
        <taxon>Betaproteobacteria</taxon>
        <taxon>Burkholderiales</taxon>
        <taxon>Alcaligenaceae</taxon>
        <taxon>Verticiella</taxon>
    </lineage>
</organism>
<dbReference type="InterPro" id="IPR052157">
    <property type="entry name" value="BCAA_transport_permease"/>
</dbReference>
<dbReference type="PANTHER" id="PTHR11795">
    <property type="entry name" value="BRANCHED-CHAIN AMINO ACID TRANSPORT SYSTEM PERMEASE PROTEIN LIVH"/>
    <property type="match status" value="1"/>
</dbReference>
<evidence type="ECO:0000313" key="11">
    <source>
        <dbReference type="Proteomes" id="UP000318405"/>
    </source>
</evidence>
<dbReference type="EMBL" id="VLTJ01000046">
    <property type="protein sequence ID" value="TSH88266.1"/>
    <property type="molecule type" value="Genomic_DNA"/>
</dbReference>